<dbReference type="AlphaFoldDB" id="A0A7J5XE48"/>
<dbReference type="Proteomes" id="UP000518266">
    <property type="component" value="Unassembled WGS sequence"/>
</dbReference>
<keyword evidence="3" id="KW-1185">Reference proteome</keyword>
<proteinExistence type="predicted"/>
<sequence>MYAVSSTLSLSLDTSPGMRESQNIFSGRLLTKQVPARCFVGLISNQRRRDSVSYLPDQQQHTCIGAPEAEHGVEVDQQVVPEASDCATKSTLTDRKKARSLLNAIFAWPFLWAACTADETKEAVSANRTSKALTHRDSNSGMQTERERDREREGERQRAPDRQAVQIQCERREQQQQQQQQQYLNRAPQPLSCEVRPQSLLIGHWSGLRLTSFGLRRLDAKSKKG</sequence>
<accession>A0A7J5XE48</accession>
<evidence type="ECO:0000256" key="1">
    <source>
        <dbReference type="SAM" id="MobiDB-lite"/>
    </source>
</evidence>
<comment type="caution">
    <text evidence="2">The sequence shown here is derived from an EMBL/GenBank/DDBJ whole genome shotgun (WGS) entry which is preliminary data.</text>
</comment>
<feature type="region of interest" description="Disordered" evidence="1">
    <location>
        <begin position="125"/>
        <end position="163"/>
    </location>
</feature>
<gene>
    <name evidence="2" type="ORF">F7725_027883</name>
</gene>
<dbReference type="EMBL" id="JAAKFY010000025">
    <property type="protein sequence ID" value="KAF3835325.1"/>
    <property type="molecule type" value="Genomic_DNA"/>
</dbReference>
<protein>
    <submittedName>
        <fullName evidence="2">Uncharacterized protein</fullName>
    </submittedName>
</protein>
<evidence type="ECO:0000313" key="2">
    <source>
        <dbReference type="EMBL" id="KAF3835325.1"/>
    </source>
</evidence>
<name>A0A7J5XE48_DISMA</name>
<dbReference type="OrthoDB" id="10673449at2759"/>
<reference evidence="2 3" key="1">
    <citation type="submission" date="2020-03" db="EMBL/GenBank/DDBJ databases">
        <title>Dissostichus mawsoni Genome sequencing and assembly.</title>
        <authorList>
            <person name="Park H."/>
        </authorList>
    </citation>
    <scope>NUCLEOTIDE SEQUENCE [LARGE SCALE GENOMIC DNA]</scope>
    <source>
        <strain evidence="2">DM0001</strain>
        <tissue evidence="2">Muscle</tissue>
    </source>
</reference>
<evidence type="ECO:0000313" key="3">
    <source>
        <dbReference type="Proteomes" id="UP000518266"/>
    </source>
</evidence>
<feature type="compositionally biased region" description="Basic and acidic residues" evidence="1">
    <location>
        <begin position="134"/>
        <end position="161"/>
    </location>
</feature>
<organism evidence="2 3">
    <name type="scientific">Dissostichus mawsoni</name>
    <name type="common">Antarctic cod</name>
    <dbReference type="NCBI Taxonomy" id="36200"/>
    <lineage>
        <taxon>Eukaryota</taxon>
        <taxon>Metazoa</taxon>
        <taxon>Chordata</taxon>
        <taxon>Craniata</taxon>
        <taxon>Vertebrata</taxon>
        <taxon>Euteleostomi</taxon>
        <taxon>Actinopterygii</taxon>
        <taxon>Neopterygii</taxon>
        <taxon>Teleostei</taxon>
        <taxon>Neoteleostei</taxon>
        <taxon>Acanthomorphata</taxon>
        <taxon>Eupercaria</taxon>
        <taxon>Perciformes</taxon>
        <taxon>Notothenioidei</taxon>
        <taxon>Nototheniidae</taxon>
        <taxon>Dissostichus</taxon>
    </lineage>
</organism>